<evidence type="ECO:0000313" key="3">
    <source>
        <dbReference type="EMBL" id="TCD15362.1"/>
    </source>
</evidence>
<reference evidence="3 4" key="1">
    <citation type="journal article" date="2015" name="Antonie Van Leeuwenhoek">
        <title>Oricola cellulosilytica gen. nov., sp. nov., a cellulose-degrading bacterium of the family Phyllobacteriaceae isolated from surface seashore water, and emended descriptions of Mesorhizobium loti and Phyllobacterium myrsinacearum.</title>
        <authorList>
            <person name="Hameed A."/>
            <person name="Shahina M."/>
            <person name="Lai W.A."/>
            <person name="Lin S.Y."/>
            <person name="Young L.S."/>
            <person name="Liu Y.C."/>
            <person name="Hsu Y.H."/>
            <person name="Young C.C."/>
        </authorList>
    </citation>
    <scope>NUCLEOTIDE SEQUENCE [LARGE SCALE GENOMIC DNA]</scope>
    <source>
        <strain evidence="3 4">KCTC 52183</strain>
    </source>
</reference>
<dbReference type="RefSeq" id="WP_131567379.1">
    <property type="nucleotide sequence ID" value="NZ_JAINFK010000004.1"/>
</dbReference>
<sequence>MQIRILGSIFAVLGLVAAADLPDDVPVPETAPREKAEQMPESQPPQKKKVEPQHRPADELKAIEPLDDADVAATANPAPPPPNEAALAICESELKALGVKFKRRDAIDGPGPCGLSATYAISTVAEDVEISPTTEMTCAAARATAEWVNKAVIPSVEALGESVRLKRIRHASTYVCRTRNGQPGAKISEHARGSAIDISVFEFAGRDPIPVEPRAGKGTIEEAFQRAVRGSACLYFTTVLGPGSDAYHDDHLHLDLAERNRAYRLCQ</sequence>
<accession>A0A4R0PD07</accession>
<evidence type="ECO:0000313" key="4">
    <source>
        <dbReference type="Proteomes" id="UP000291301"/>
    </source>
</evidence>
<keyword evidence="4" id="KW-1185">Reference proteome</keyword>
<organism evidence="3 4">
    <name type="scientific">Oricola cellulosilytica</name>
    <dbReference type="NCBI Taxonomy" id="1429082"/>
    <lineage>
        <taxon>Bacteria</taxon>
        <taxon>Pseudomonadati</taxon>
        <taxon>Pseudomonadota</taxon>
        <taxon>Alphaproteobacteria</taxon>
        <taxon>Hyphomicrobiales</taxon>
        <taxon>Ahrensiaceae</taxon>
        <taxon>Oricola</taxon>
    </lineage>
</organism>
<feature type="domain" description="Extensin-like C-terminal" evidence="2">
    <location>
        <begin position="89"/>
        <end position="267"/>
    </location>
</feature>
<gene>
    <name evidence="3" type="ORF">E0D97_07475</name>
</gene>
<evidence type="ECO:0000256" key="1">
    <source>
        <dbReference type="SAM" id="MobiDB-lite"/>
    </source>
</evidence>
<name>A0A4R0PD07_9HYPH</name>
<evidence type="ECO:0000259" key="2">
    <source>
        <dbReference type="Pfam" id="PF06904"/>
    </source>
</evidence>
<dbReference type="Proteomes" id="UP000291301">
    <property type="component" value="Unassembled WGS sequence"/>
</dbReference>
<comment type="caution">
    <text evidence="3">The sequence shown here is derived from an EMBL/GenBank/DDBJ whole genome shotgun (WGS) entry which is preliminary data.</text>
</comment>
<dbReference type="OrthoDB" id="9809788at2"/>
<dbReference type="Pfam" id="PF06904">
    <property type="entry name" value="Extensin-like_C"/>
    <property type="match status" value="1"/>
</dbReference>
<feature type="region of interest" description="Disordered" evidence="1">
    <location>
        <begin position="22"/>
        <end position="64"/>
    </location>
</feature>
<protein>
    <submittedName>
        <fullName evidence="3">Extensin family protein</fullName>
    </submittedName>
</protein>
<dbReference type="AlphaFoldDB" id="A0A4R0PD07"/>
<feature type="compositionally biased region" description="Basic and acidic residues" evidence="1">
    <location>
        <begin position="48"/>
        <end position="64"/>
    </location>
</feature>
<dbReference type="InterPro" id="IPR009683">
    <property type="entry name" value="Extensin-like_C"/>
</dbReference>
<proteinExistence type="predicted"/>
<dbReference type="EMBL" id="SJST01000002">
    <property type="protein sequence ID" value="TCD15362.1"/>
    <property type="molecule type" value="Genomic_DNA"/>
</dbReference>